<dbReference type="KEGG" id="gah:GAH_00349"/>
<dbReference type="RefSeq" id="WP_048094410.1">
    <property type="nucleotide sequence ID" value="NZ_CP011267.1"/>
</dbReference>
<evidence type="ECO:0000259" key="8">
    <source>
        <dbReference type="Pfam" id="PF07687"/>
    </source>
</evidence>
<reference evidence="9 10" key="1">
    <citation type="submission" date="2015-04" db="EMBL/GenBank/DDBJ databases">
        <title>The complete genome sequence of the hyperthermophilic, obligate iron-reducing archaeon Geoglobus ahangari strain 234T.</title>
        <authorList>
            <person name="Manzella M.P."/>
            <person name="Holmes D.E."/>
            <person name="Rocheleau J.M."/>
            <person name="Chung A."/>
            <person name="Reguera G."/>
            <person name="Kashefi K."/>
        </authorList>
    </citation>
    <scope>NUCLEOTIDE SEQUENCE [LARGE SCALE GENOMIC DNA]</scope>
    <source>
        <strain evidence="9 10">234</strain>
    </source>
</reference>
<dbReference type="InterPro" id="IPR010182">
    <property type="entry name" value="ArgE/DapE"/>
</dbReference>
<evidence type="ECO:0000313" key="10">
    <source>
        <dbReference type="Proteomes" id="UP000034723"/>
    </source>
</evidence>
<comment type="cofactor">
    <cofactor evidence="2">
        <name>Zn(2+)</name>
        <dbReference type="ChEBI" id="CHEBI:29105"/>
    </cofactor>
</comment>
<dbReference type="NCBIfam" id="NF010589">
    <property type="entry name" value="PRK13983.1"/>
    <property type="match status" value="1"/>
</dbReference>
<keyword evidence="6" id="KW-0862">Zinc</keyword>
<dbReference type="Proteomes" id="UP000034723">
    <property type="component" value="Chromosome"/>
</dbReference>
<sequence length="403" mass="45536">MADILERLGEIDGYRDRAVEYLSRLIEIRALSPENGGEGEWDKAEYIQSLLDFADSVERYDAEDERAKNGLRPNIVARINGRSRRTLWVVSHMDVVPEGDLSLWESDPFTPRIEGDRVYGRGAEDNGQAIVSTILAGMFLAEHRPELTFGIVFVSDEETGSRYGIRHLLQQGIFKEGDLFLVPDTGSPDGSLIEVAEKNILWLKLEIHGKQGHASRPDMFFNASRRAMKIVLELDKMLHERFNARNDLFEPPYSTFEPTKREKNVDNPNTIPGLDVSYLDCRVLPQYSNEEVIGLVRDFLRRKEEEDGYPCRLEVVQNESSPPTPENSEIVVRLKKALKVARNIDAKLIGIGGNTCASFFRKAGFETAVWSTLDGKAHEPNEYAKVSNIIEDAKVFALLAHDL</sequence>
<dbReference type="Gene3D" id="3.30.70.360">
    <property type="match status" value="1"/>
</dbReference>
<dbReference type="Pfam" id="PF07687">
    <property type="entry name" value="M20_dimer"/>
    <property type="match status" value="1"/>
</dbReference>
<evidence type="ECO:0000256" key="4">
    <source>
        <dbReference type="ARBA" id="ARBA00022723"/>
    </source>
</evidence>
<dbReference type="InterPro" id="IPR050072">
    <property type="entry name" value="Peptidase_M20A"/>
</dbReference>
<evidence type="ECO:0000256" key="3">
    <source>
        <dbReference type="ARBA" id="ARBA00006247"/>
    </source>
</evidence>
<evidence type="ECO:0000313" key="9">
    <source>
        <dbReference type="EMBL" id="AKG92298.1"/>
    </source>
</evidence>
<keyword evidence="10" id="KW-1185">Reference proteome</keyword>
<keyword evidence="4" id="KW-0479">Metal-binding</keyword>
<accession>A0A0F7IH89</accession>
<dbReference type="GO" id="GO:0009014">
    <property type="term" value="F:succinyl-diaminopimelate desuccinylase activity"/>
    <property type="evidence" value="ECO:0007669"/>
    <property type="project" value="UniProtKB-EC"/>
</dbReference>
<dbReference type="PANTHER" id="PTHR43808:SF32">
    <property type="entry name" value="ARGE_DAPE-RELATED DEACYLASE"/>
    <property type="match status" value="1"/>
</dbReference>
<dbReference type="InterPro" id="IPR002933">
    <property type="entry name" value="Peptidase_M20"/>
</dbReference>
<comment type="similarity">
    <text evidence="3">Belongs to the peptidase M20A family.</text>
</comment>
<dbReference type="OrthoDB" id="24854at2157"/>
<dbReference type="InterPro" id="IPR036264">
    <property type="entry name" value="Bact_exopeptidase_dim_dom"/>
</dbReference>
<dbReference type="HOGENOM" id="CLU_021802_2_2_2"/>
<dbReference type="NCBIfam" id="TIGR01910">
    <property type="entry name" value="DapE-ArgE"/>
    <property type="match status" value="1"/>
</dbReference>
<gene>
    <name evidence="9" type="ORF">GAH_00349</name>
</gene>
<dbReference type="InParanoid" id="A0A0F7IH89"/>
<dbReference type="SUPFAM" id="SSF53187">
    <property type="entry name" value="Zn-dependent exopeptidases"/>
    <property type="match status" value="1"/>
</dbReference>
<dbReference type="STRING" id="113653.GAH_00349"/>
<evidence type="ECO:0000256" key="1">
    <source>
        <dbReference type="ARBA" id="ARBA00001941"/>
    </source>
</evidence>
<dbReference type="Gene3D" id="3.40.630.10">
    <property type="entry name" value="Zn peptidases"/>
    <property type="match status" value="2"/>
</dbReference>
<dbReference type="FunCoup" id="A0A0F7IH89">
    <property type="interactions" value="94"/>
</dbReference>
<evidence type="ECO:0000256" key="5">
    <source>
        <dbReference type="ARBA" id="ARBA00022801"/>
    </source>
</evidence>
<evidence type="ECO:0000256" key="2">
    <source>
        <dbReference type="ARBA" id="ARBA00001947"/>
    </source>
</evidence>
<dbReference type="AlphaFoldDB" id="A0A0F7IH89"/>
<evidence type="ECO:0000256" key="6">
    <source>
        <dbReference type="ARBA" id="ARBA00022833"/>
    </source>
</evidence>
<protein>
    <submittedName>
        <fullName evidence="9">Acetylornithine deacetylase or succinyl-diaminopimelate desuccinylase</fullName>
        <ecNumber evidence="9">3.5.1.18</ecNumber>
    </submittedName>
</protein>
<dbReference type="PANTHER" id="PTHR43808">
    <property type="entry name" value="ACETYLORNITHINE DEACETYLASE"/>
    <property type="match status" value="1"/>
</dbReference>
<dbReference type="SUPFAM" id="SSF55031">
    <property type="entry name" value="Bacterial exopeptidase dimerisation domain"/>
    <property type="match status" value="1"/>
</dbReference>
<dbReference type="EC" id="3.5.1.18" evidence="9"/>
<dbReference type="InterPro" id="IPR011650">
    <property type="entry name" value="Peptidase_M20_dimer"/>
</dbReference>
<keyword evidence="5 9" id="KW-0378">Hydrolase</keyword>
<dbReference type="Pfam" id="PF01546">
    <property type="entry name" value="Peptidase_M20"/>
    <property type="match status" value="1"/>
</dbReference>
<feature type="domain" description="Peptidase M20 dimerisation" evidence="8">
    <location>
        <begin position="195"/>
        <end position="306"/>
    </location>
</feature>
<evidence type="ECO:0000256" key="7">
    <source>
        <dbReference type="ARBA" id="ARBA00023285"/>
    </source>
</evidence>
<dbReference type="GeneID" id="24802935"/>
<proteinExistence type="inferred from homology"/>
<name>A0A0F7IH89_9EURY</name>
<comment type="cofactor">
    <cofactor evidence="1">
        <name>Co(2+)</name>
        <dbReference type="ChEBI" id="CHEBI:48828"/>
    </cofactor>
</comment>
<dbReference type="PATRIC" id="fig|113653.22.peg.354"/>
<organism evidence="9 10">
    <name type="scientific">Geoglobus ahangari</name>
    <dbReference type="NCBI Taxonomy" id="113653"/>
    <lineage>
        <taxon>Archaea</taxon>
        <taxon>Methanobacteriati</taxon>
        <taxon>Methanobacteriota</taxon>
        <taxon>Archaeoglobi</taxon>
        <taxon>Archaeoglobales</taxon>
        <taxon>Archaeoglobaceae</taxon>
        <taxon>Geoglobus</taxon>
    </lineage>
</organism>
<dbReference type="EMBL" id="CP011267">
    <property type="protein sequence ID" value="AKG92298.1"/>
    <property type="molecule type" value="Genomic_DNA"/>
</dbReference>
<keyword evidence="7" id="KW-0170">Cobalt</keyword>
<dbReference type="GO" id="GO:0046872">
    <property type="term" value="F:metal ion binding"/>
    <property type="evidence" value="ECO:0007669"/>
    <property type="project" value="UniProtKB-KW"/>
</dbReference>